<dbReference type="AlphaFoldDB" id="A0A815KSP0"/>
<reference evidence="1" key="1">
    <citation type="submission" date="2021-02" db="EMBL/GenBank/DDBJ databases">
        <authorList>
            <person name="Nowell W R."/>
        </authorList>
    </citation>
    <scope>NUCLEOTIDE SEQUENCE</scope>
</reference>
<name>A0A815KSP0_ADIRI</name>
<evidence type="ECO:0000313" key="2">
    <source>
        <dbReference type="Proteomes" id="UP000663852"/>
    </source>
</evidence>
<sequence>MEEKLPVTVQPTEPNFSRNTFSILDGEHFIRLYQCNEGCSSCCGPKSSVIFTAKRIIVRHQDPVICCCCCEGHHIDTAIFMRDIEVMKESTDTTMNSCMVMTVLILTCTWPLLLCKGCCGDRAKIMEVKGAFGSELLKFKQEELKYAADQLSSIILPMKN</sequence>
<dbReference type="Proteomes" id="UP000663852">
    <property type="component" value="Unassembled WGS sequence"/>
</dbReference>
<comment type="caution">
    <text evidence="1">The sequence shown here is derived from an EMBL/GenBank/DDBJ whole genome shotgun (WGS) entry which is preliminary data.</text>
</comment>
<organism evidence="1 2">
    <name type="scientific">Adineta ricciae</name>
    <name type="common">Rotifer</name>
    <dbReference type="NCBI Taxonomy" id="249248"/>
    <lineage>
        <taxon>Eukaryota</taxon>
        <taxon>Metazoa</taxon>
        <taxon>Spiralia</taxon>
        <taxon>Gnathifera</taxon>
        <taxon>Rotifera</taxon>
        <taxon>Eurotatoria</taxon>
        <taxon>Bdelloidea</taxon>
        <taxon>Adinetida</taxon>
        <taxon>Adinetidae</taxon>
        <taxon>Adineta</taxon>
    </lineage>
</organism>
<accession>A0A815KSP0</accession>
<evidence type="ECO:0000313" key="1">
    <source>
        <dbReference type="EMBL" id="CAF1399739.1"/>
    </source>
</evidence>
<dbReference type="OrthoDB" id="10014832at2759"/>
<gene>
    <name evidence="1" type="ORF">EDS130_LOCUS35937</name>
</gene>
<proteinExistence type="predicted"/>
<protein>
    <submittedName>
        <fullName evidence="1">Uncharacterized protein</fullName>
    </submittedName>
</protein>
<dbReference type="EMBL" id="CAJNOJ010000324">
    <property type="protein sequence ID" value="CAF1399739.1"/>
    <property type="molecule type" value="Genomic_DNA"/>
</dbReference>